<dbReference type="GO" id="GO:0006146">
    <property type="term" value="P:adenine catabolic process"/>
    <property type="evidence" value="ECO:0007669"/>
    <property type="project" value="InterPro"/>
</dbReference>
<evidence type="ECO:0000256" key="5">
    <source>
        <dbReference type="ARBA" id="ARBA00047720"/>
    </source>
</evidence>
<evidence type="ECO:0000256" key="3">
    <source>
        <dbReference type="ARBA" id="ARBA00022801"/>
    </source>
</evidence>
<evidence type="ECO:0000256" key="2">
    <source>
        <dbReference type="ARBA" id="ARBA00012782"/>
    </source>
</evidence>
<dbReference type="Gene3D" id="3.20.20.140">
    <property type="entry name" value="Metal-dependent hydrolases"/>
    <property type="match status" value="1"/>
</dbReference>
<name>A0A1E5T9R4_9FLAO</name>
<dbReference type="NCBIfam" id="TIGR01178">
    <property type="entry name" value="ade"/>
    <property type="match status" value="1"/>
</dbReference>
<dbReference type="Pfam" id="PF01979">
    <property type="entry name" value="Amidohydro_1"/>
    <property type="match status" value="1"/>
</dbReference>
<evidence type="ECO:0000256" key="4">
    <source>
        <dbReference type="ARBA" id="ARBA00023211"/>
    </source>
</evidence>
<gene>
    <name evidence="6" type="primary">ade</name>
    <name evidence="9" type="ORF">A8C32_01325</name>
</gene>
<sequence>MKLQGNIVDIKNKRIFKGEVTFKYGRILSVEEKNHDINHYILPGFVDAHIHIESSMLVPSEFAKLAVTHGTVSTVSDPHEIANVLGVEGVEFMIDNGKKTPFKFNFGAPSCVPATSFESAGAVINSEDIKILLENPEIKYLAEMMNYPGVLFDDDEVLKKIAWAKHYNKPVDGHAPGVRGDDITKYIDAGISTDHECFTYEEAIEKLQKGMKILIREGSAAKNFEALIDLLPEYFENMMFCSDDKHPDDLMISHINALCARAVSKGIDVFKVLQVACINPVKHYNLDVGLLQVGDHADCIVVEDLKDFKTLQTYIDGNLVFNNGKSMIAPVAFNNLNNFNCNKKEVSDFKVVSSAKKIRVIEALEGQLVTNELIEDALIESGNLVSNTETDILKMTVVNRYNDDKPAVAFIKNFGLKEGAIASSVGHDSHNIIAVGVSDEEVCKAVNLLIENKGGICAISNSVEKIVPLPVAGIMSDKDGETIGKQYAELDAMAKQLGSTLQAPYMTLSFMALLVIPSIKLSDKGLFDGTDFKFTSLEV</sequence>
<protein>
    <recommendedName>
        <fullName evidence="2 6">Adenine deaminase</fullName>
        <shortName evidence="6">Adenase</shortName>
        <shortName evidence="6">Adenine aminase</shortName>
        <ecNumber evidence="2 6">3.5.4.2</ecNumber>
    </recommendedName>
</protein>
<dbReference type="STRING" id="1849968.A8C32_01325"/>
<evidence type="ECO:0000259" key="8">
    <source>
        <dbReference type="Pfam" id="PF13382"/>
    </source>
</evidence>
<dbReference type="RefSeq" id="WP_069829641.1">
    <property type="nucleotide sequence ID" value="NZ_MDJD01000034.1"/>
</dbReference>
<dbReference type="PANTHER" id="PTHR11113:SF2">
    <property type="entry name" value="ADENINE DEAMINASE"/>
    <property type="match status" value="1"/>
</dbReference>
<keyword evidence="4 6" id="KW-0464">Manganese</keyword>
<dbReference type="OrthoDB" id="9775607at2"/>
<dbReference type="InterPro" id="IPR032466">
    <property type="entry name" value="Metal_Hydrolase"/>
</dbReference>
<organism evidence="9 10">
    <name type="scientific">Flavivirga aquatica</name>
    <dbReference type="NCBI Taxonomy" id="1849968"/>
    <lineage>
        <taxon>Bacteria</taxon>
        <taxon>Pseudomonadati</taxon>
        <taxon>Bacteroidota</taxon>
        <taxon>Flavobacteriia</taxon>
        <taxon>Flavobacteriales</taxon>
        <taxon>Flavobacteriaceae</taxon>
        <taxon>Flavivirga</taxon>
    </lineage>
</organism>
<feature type="domain" description="Amidohydrolase-related" evidence="7">
    <location>
        <begin position="40"/>
        <end position="320"/>
    </location>
</feature>
<dbReference type="AlphaFoldDB" id="A0A1E5T9R4"/>
<dbReference type="InterPro" id="IPR011059">
    <property type="entry name" value="Metal-dep_hydrolase_composite"/>
</dbReference>
<evidence type="ECO:0000313" key="10">
    <source>
        <dbReference type="Proteomes" id="UP000095713"/>
    </source>
</evidence>
<evidence type="ECO:0000313" key="9">
    <source>
        <dbReference type="EMBL" id="OEK08130.1"/>
    </source>
</evidence>
<dbReference type="PANTHER" id="PTHR11113">
    <property type="entry name" value="N-ACETYLGLUCOSAMINE-6-PHOSPHATE DEACETYLASE"/>
    <property type="match status" value="1"/>
</dbReference>
<dbReference type="Pfam" id="PF13382">
    <property type="entry name" value="Adenine_deam_C"/>
    <property type="match status" value="1"/>
</dbReference>
<comment type="cofactor">
    <cofactor evidence="6">
        <name>Mn(2+)</name>
        <dbReference type="ChEBI" id="CHEBI:29035"/>
    </cofactor>
</comment>
<dbReference type="GO" id="GO:0000034">
    <property type="term" value="F:adenine deaminase activity"/>
    <property type="evidence" value="ECO:0007669"/>
    <property type="project" value="UniProtKB-UniRule"/>
</dbReference>
<comment type="catalytic activity">
    <reaction evidence="5 6">
        <text>adenine + H2O + H(+) = hypoxanthine + NH4(+)</text>
        <dbReference type="Rhea" id="RHEA:23688"/>
        <dbReference type="ChEBI" id="CHEBI:15377"/>
        <dbReference type="ChEBI" id="CHEBI:15378"/>
        <dbReference type="ChEBI" id="CHEBI:16708"/>
        <dbReference type="ChEBI" id="CHEBI:17368"/>
        <dbReference type="ChEBI" id="CHEBI:28938"/>
        <dbReference type="EC" id="3.5.4.2"/>
    </reaction>
</comment>
<comment type="similarity">
    <text evidence="1 6">Belongs to the metallo-dependent hydrolases superfamily. Adenine deaminase family.</text>
</comment>
<reference evidence="9 10" key="1">
    <citation type="submission" date="2016-05" db="EMBL/GenBank/DDBJ databases">
        <title>Draft Genome Sequence of Algibacter sp. Strain SK-16 Isolated from the Surface Water of Aburatsubo Inlet.</title>
        <authorList>
            <person name="Wong S.-K."/>
            <person name="Yoshizawa S."/>
            <person name="Nakajima Y."/>
            <person name="Ogura Y."/>
            <person name="Tetsuya H."/>
            <person name="Hamasaki K."/>
        </authorList>
    </citation>
    <scope>NUCLEOTIDE SEQUENCE [LARGE SCALE GENOMIC DNA]</scope>
    <source>
        <strain evidence="9 10">SK-16</strain>
    </source>
</reference>
<accession>A0A1E5T9R4</accession>
<keyword evidence="3 6" id="KW-0378">Hydrolase</keyword>
<evidence type="ECO:0000256" key="1">
    <source>
        <dbReference type="ARBA" id="ARBA00006773"/>
    </source>
</evidence>
<keyword evidence="10" id="KW-1185">Reference proteome</keyword>
<dbReference type="EMBL" id="MDJD01000034">
    <property type="protein sequence ID" value="OEK08130.1"/>
    <property type="molecule type" value="Genomic_DNA"/>
</dbReference>
<comment type="caution">
    <text evidence="9">The sequence shown here is derived from an EMBL/GenBank/DDBJ whole genome shotgun (WGS) entry which is preliminary data.</text>
</comment>
<dbReference type="SUPFAM" id="SSF51338">
    <property type="entry name" value="Composite domain of metallo-dependent hydrolases"/>
    <property type="match status" value="1"/>
</dbReference>
<feature type="domain" description="Adenine deaminase C-terminal" evidence="8">
    <location>
        <begin position="367"/>
        <end position="532"/>
    </location>
</feature>
<dbReference type="Proteomes" id="UP000095713">
    <property type="component" value="Unassembled WGS sequence"/>
</dbReference>
<dbReference type="InterPro" id="IPR006680">
    <property type="entry name" value="Amidohydro-rel"/>
</dbReference>
<dbReference type="InterPro" id="IPR006679">
    <property type="entry name" value="Adenine_deam"/>
</dbReference>
<dbReference type="InterPro" id="IPR026912">
    <property type="entry name" value="Adenine_deam_C"/>
</dbReference>
<dbReference type="HAMAP" id="MF_01518">
    <property type="entry name" value="Adenine_deamin"/>
    <property type="match status" value="1"/>
</dbReference>
<evidence type="ECO:0000259" key="7">
    <source>
        <dbReference type="Pfam" id="PF01979"/>
    </source>
</evidence>
<proteinExistence type="inferred from homology"/>
<dbReference type="EC" id="3.5.4.2" evidence="2 6"/>
<dbReference type="SUPFAM" id="SSF51556">
    <property type="entry name" value="Metallo-dependent hydrolases"/>
    <property type="match status" value="1"/>
</dbReference>
<dbReference type="CDD" id="cd01295">
    <property type="entry name" value="AdeC"/>
    <property type="match status" value="1"/>
</dbReference>
<evidence type="ECO:0000256" key="6">
    <source>
        <dbReference type="HAMAP-Rule" id="MF_01518"/>
    </source>
</evidence>